<protein>
    <submittedName>
        <fullName evidence="7">Anti-sigma factor</fullName>
    </submittedName>
</protein>
<evidence type="ECO:0000256" key="5">
    <source>
        <dbReference type="SAM" id="Phobius"/>
    </source>
</evidence>
<accession>A0ABV4AUF3</accession>
<evidence type="ECO:0000313" key="7">
    <source>
        <dbReference type="EMBL" id="MEY2183927.1"/>
    </source>
</evidence>
<keyword evidence="2 5" id="KW-0812">Transmembrane</keyword>
<sequence length="247" mass="26123">MNPIDDDTLQAYVDGELDAAARARVDAALAQDEALARRVRQLQALNARLRAAFDPVLDEPVPEHLSALLQPRSAPAATVVPFDARGTAAVRRHAMRSRWLPGAALAASLAMLAAGLWWWQSGSALVRTQGGQQFAAGTLARALDHELASAPDARAPVAIGLSFRSADGDICRTFTIRIPPSRAGLACHSAAGWALPVLGPSVLPEGGDLRQAASELPPAVQAAIDARLRGNVFDARQERTARAAGWR</sequence>
<proteinExistence type="predicted"/>
<dbReference type="PANTHER" id="PTHR37461:SF1">
    <property type="entry name" value="ANTI-SIGMA-K FACTOR RSKA"/>
    <property type="match status" value="1"/>
</dbReference>
<keyword evidence="4 5" id="KW-0472">Membrane</keyword>
<dbReference type="EMBL" id="JBGBPY010000001">
    <property type="protein sequence ID" value="MEY2183927.1"/>
    <property type="molecule type" value="Genomic_DNA"/>
</dbReference>
<keyword evidence="3 5" id="KW-1133">Transmembrane helix</keyword>
<dbReference type="InterPro" id="IPR051474">
    <property type="entry name" value="Anti-sigma-K/W_factor"/>
</dbReference>
<dbReference type="Proteomes" id="UP001562159">
    <property type="component" value="Unassembled WGS sequence"/>
</dbReference>
<comment type="subcellular location">
    <subcellularLocation>
        <location evidence="1">Membrane</location>
        <topology evidence="1">Single-pass membrane protein</topology>
    </subcellularLocation>
</comment>
<dbReference type="Gene3D" id="1.10.10.1320">
    <property type="entry name" value="Anti-sigma factor, zinc-finger domain"/>
    <property type="match status" value="1"/>
</dbReference>
<comment type="caution">
    <text evidence="7">The sequence shown here is derived from an EMBL/GenBank/DDBJ whole genome shotgun (WGS) entry which is preliminary data.</text>
</comment>
<evidence type="ECO:0000259" key="6">
    <source>
        <dbReference type="Pfam" id="PF13490"/>
    </source>
</evidence>
<dbReference type="Pfam" id="PF13490">
    <property type="entry name" value="zf-HC2"/>
    <property type="match status" value="1"/>
</dbReference>
<evidence type="ECO:0000313" key="8">
    <source>
        <dbReference type="Proteomes" id="UP001562159"/>
    </source>
</evidence>
<evidence type="ECO:0000256" key="1">
    <source>
        <dbReference type="ARBA" id="ARBA00004167"/>
    </source>
</evidence>
<evidence type="ECO:0000256" key="4">
    <source>
        <dbReference type="ARBA" id="ARBA00023136"/>
    </source>
</evidence>
<name>A0ABV4AUF3_9GAMM</name>
<feature type="domain" description="Putative zinc-finger" evidence="6">
    <location>
        <begin position="9"/>
        <end position="30"/>
    </location>
</feature>
<feature type="transmembrane region" description="Helical" evidence="5">
    <location>
        <begin position="99"/>
        <end position="119"/>
    </location>
</feature>
<gene>
    <name evidence="7" type="ORF">AB7878_16010</name>
</gene>
<evidence type="ECO:0000256" key="2">
    <source>
        <dbReference type="ARBA" id="ARBA00022692"/>
    </source>
</evidence>
<dbReference type="InterPro" id="IPR027383">
    <property type="entry name" value="Znf_put"/>
</dbReference>
<evidence type="ECO:0000256" key="3">
    <source>
        <dbReference type="ARBA" id="ARBA00022989"/>
    </source>
</evidence>
<dbReference type="InterPro" id="IPR041916">
    <property type="entry name" value="Anti_sigma_zinc_sf"/>
</dbReference>
<reference evidence="7 8" key="1">
    <citation type="submission" date="2024-07" db="EMBL/GenBank/DDBJ databases">
        <title>Molecular mechanisms and environmental adaptations of flagellar loss and biofilm growth of Rhodanobacter under environmental stress.</title>
        <authorList>
            <person name="Chen M."/>
        </authorList>
    </citation>
    <scope>NUCLEOTIDE SEQUENCE [LARGE SCALE GENOMIC DNA]</scope>
    <source>
        <strain evidence="7 8">RS22</strain>
    </source>
</reference>
<organism evidence="7 8">
    <name type="scientific">Rhodanobacter humi</name>
    <dbReference type="NCBI Taxonomy" id="1888173"/>
    <lineage>
        <taxon>Bacteria</taxon>
        <taxon>Pseudomonadati</taxon>
        <taxon>Pseudomonadota</taxon>
        <taxon>Gammaproteobacteria</taxon>
        <taxon>Lysobacterales</taxon>
        <taxon>Rhodanobacteraceae</taxon>
        <taxon>Rhodanobacter</taxon>
    </lineage>
</organism>
<dbReference type="PANTHER" id="PTHR37461">
    <property type="entry name" value="ANTI-SIGMA-K FACTOR RSKA"/>
    <property type="match status" value="1"/>
</dbReference>
<keyword evidence="8" id="KW-1185">Reference proteome</keyword>